<evidence type="ECO:0000313" key="3">
    <source>
        <dbReference type="EMBL" id="CAK7223532.1"/>
    </source>
</evidence>
<accession>A0ABP0BVL9</accession>
<feature type="transmembrane region" description="Helical" evidence="2">
    <location>
        <begin position="114"/>
        <end position="133"/>
    </location>
</feature>
<evidence type="ECO:0008006" key="5">
    <source>
        <dbReference type="Google" id="ProtNLM"/>
    </source>
</evidence>
<reference evidence="3 4" key="1">
    <citation type="submission" date="2024-01" db="EMBL/GenBank/DDBJ databases">
        <authorList>
            <person name="Allen C."/>
            <person name="Tagirdzhanova G."/>
        </authorList>
    </citation>
    <scope>NUCLEOTIDE SEQUENCE [LARGE SCALE GENOMIC DNA]</scope>
</reference>
<name>A0ABP0BVL9_9PEZI</name>
<keyword evidence="4" id="KW-1185">Reference proteome</keyword>
<dbReference type="EMBL" id="CAWUHB010000027">
    <property type="protein sequence ID" value="CAK7223532.1"/>
    <property type="molecule type" value="Genomic_DNA"/>
</dbReference>
<keyword evidence="2" id="KW-1133">Transmembrane helix</keyword>
<feature type="region of interest" description="Disordered" evidence="1">
    <location>
        <begin position="271"/>
        <end position="310"/>
    </location>
</feature>
<gene>
    <name evidence="3" type="ORF">SCUCBS95973_005211</name>
</gene>
<feature type="transmembrane region" description="Helical" evidence="2">
    <location>
        <begin position="196"/>
        <end position="216"/>
    </location>
</feature>
<sequence>MAPPQRFGSVETVIGFLWEITFTVLVMRLALVYAALAVLSTALLACVAHAAVLPFLAAQQQVPPQTLLDRVLGAVNSSTKTALLALASLAIIAVVGLCSRIVMALAQIPQLRRFRAAIGGMAATYVSLAWLALNFFSPGHDPLQDSHRSAEKTPTPTNPHMFTPTAGASMSMAAFCQRSRVSFGCAHCNSVSACTVVGLVFVAAVAVMPSLSMALLERPSRWYSHQRAASNTGWTLPATPKMARAKASTTQSVSFRFPLEDKTAIAGSYTFTSEDDEEEDVLRQAPKTRSSAGAKRYALRSPSERRSPRH</sequence>
<evidence type="ECO:0000256" key="2">
    <source>
        <dbReference type="SAM" id="Phobius"/>
    </source>
</evidence>
<feature type="transmembrane region" description="Helical" evidence="2">
    <location>
        <begin position="82"/>
        <end position="102"/>
    </location>
</feature>
<evidence type="ECO:0000313" key="4">
    <source>
        <dbReference type="Proteomes" id="UP001642405"/>
    </source>
</evidence>
<protein>
    <recommendedName>
        <fullName evidence="5">Integral membrane protein</fullName>
    </recommendedName>
</protein>
<keyword evidence="2" id="KW-0812">Transmembrane</keyword>
<dbReference type="Proteomes" id="UP001642405">
    <property type="component" value="Unassembled WGS sequence"/>
</dbReference>
<keyword evidence="2" id="KW-0472">Membrane</keyword>
<proteinExistence type="predicted"/>
<comment type="caution">
    <text evidence="3">The sequence shown here is derived from an EMBL/GenBank/DDBJ whole genome shotgun (WGS) entry which is preliminary data.</text>
</comment>
<evidence type="ECO:0000256" key="1">
    <source>
        <dbReference type="SAM" id="MobiDB-lite"/>
    </source>
</evidence>
<organism evidence="3 4">
    <name type="scientific">Sporothrix curviconia</name>
    <dbReference type="NCBI Taxonomy" id="1260050"/>
    <lineage>
        <taxon>Eukaryota</taxon>
        <taxon>Fungi</taxon>
        <taxon>Dikarya</taxon>
        <taxon>Ascomycota</taxon>
        <taxon>Pezizomycotina</taxon>
        <taxon>Sordariomycetes</taxon>
        <taxon>Sordariomycetidae</taxon>
        <taxon>Ophiostomatales</taxon>
        <taxon>Ophiostomataceae</taxon>
        <taxon>Sporothrix</taxon>
    </lineage>
</organism>